<proteinExistence type="predicted"/>
<name>A0A2N4T3P5_9MICC</name>
<evidence type="ECO:0000313" key="1">
    <source>
        <dbReference type="EMBL" id="PLC12816.1"/>
    </source>
</evidence>
<organism evidence="1 2">
    <name type="scientific">Kocuria flava</name>
    <dbReference type="NCBI Taxonomy" id="446860"/>
    <lineage>
        <taxon>Bacteria</taxon>
        <taxon>Bacillati</taxon>
        <taxon>Actinomycetota</taxon>
        <taxon>Actinomycetes</taxon>
        <taxon>Micrococcales</taxon>
        <taxon>Micrococcaceae</taxon>
        <taxon>Kocuria</taxon>
    </lineage>
</organism>
<comment type="caution">
    <text evidence="1">The sequence shown here is derived from an EMBL/GenBank/DDBJ whole genome shotgun (WGS) entry which is preliminary data.</text>
</comment>
<sequence>MRSPSTRTVPVTELRRGDRIEARNSYQQRYVGIVDTVARELGMVWIRETHLGERKLLDPSEHQLYRRPGELGRV</sequence>
<protein>
    <submittedName>
        <fullName evidence="1">Uncharacterized protein</fullName>
    </submittedName>
</protein>
<dbReference type="AlphaFoldDB" id="A0A2N4T3P5"/>
<dbReference type="RefSeq" id="WP_101852352.1">
    <property type="nucleotide sequence ID" value="NZ_LOMZ01000001.1"/>
</dbReference>
<gene>
    <name evidence="1" type="ORF">AUQ48_12005</name>
</gene>
<accession>A0A2N4T3P5</accession>
<dbReference type="Proteomes" id="UP000234632">
    <property type="component" value="Unassembled WGS sequence"/>
</dbReference>
<reference evidence="1 2" key="1">
    <citation type="submission" date="2015-12" db="EMBL/GenBank/DDBJ databases">
        <authorList>
            <person name="Shamseldin A."/>
            <person name="Moawad H."/>
            <person name="Abd El-Rahim W.M."/>
            <person name="Sadowsky M.J."/>
        </authorList>
    </citation>
    <scope>NUCLEOTIDE SEQUENCE [LARGE SCALE GENOMIC DNA]</scope>
    <source>
        <strain evidence="1 2">S43</strain>
    </source>
</reference>
<dbReference type="EMBL" id="LOMZ01000001">
    <property type="protein sequence ID" value="PLC12816.1"/>
    <property type="molecule type" value="Genomic_DNA"/>
</dbReference>
<evidence type="ECO:0000313" key="2">
    <source>
        <dbReference type="Proteomes" id="UP000234632"/>
    </source>
</evidence>